<evidence type="ECO:0000313" key="2">
    <source>
        <dbReference type="Proteomes" id="UP000006457"/>
    </source>
</evidence>
<dbReference type="GO" id="GO:0006974">
    <property type="term" value="P:DNA damage response"/>
    <property type="evidence" value="ECO:0007669"/>
    <property type="project" value="TreeGrafter"/>
</dbReference>
<evidence type="ECO:0000313" key="1">
    <source>
        <dbReference type="EMBL" id="EIJ69469.1"/>
    </source>
</evidence>
<accession>I3DCM6</accession>
<dbReference type="EMBL" id="AJSX01000030">
    <property type="protein sequence ID" value="EIJ69469.1"/>
    <property type="molecule type" value="Genomic_DNA"/>
</dbReference>
<keyword evidence="2" id="KW-1185">Reference proteome</keyword>
<reference evidence="1 2" key="1">
    <citation type="submission" date="2012-03" db="EMBL/GenBank/DDBJ databases">
        <authorList>
            <person name="Harkins D.M."/>
            <person name="Madupu R."/>
            <person name="Durkin A.S."/>
            <person name="Torralba M."/>
            <person name="Methe B."/>
            <person name="Sutton G.G."/>
            <person name="Nelson K.E."/>
        </authorList>
    </citation>
    <scope>NUCLEOTIDE SEQUENCE [LARGE SCALE GENOMIC DNA]</scope>
    <source>
        <strain evidence="1 2">CCUG 2042</strain>
    </source>
</reference>
<dbReference type="InterPro" id="IPR007488">
    <property type="entry name" value="DUF535"/>
</dbReference>
<proteinExistence type="predicted"/>
<organism evidence="1 2">
    <name type="scientific">Pasteurella bettyae CCUG 2042</name>
    <dbReference type="NCBI Taxonomy" id="1095749"/>
    <lineage>
        <taxon>Bacteria</taxon>
        <taxon>Pseudomonadati</taxon>
        <taxon>Pseudomonadota</taxon>
        <taxon>Gammaproteobacteria</taxon>
        <taxon>Pasteurellales</taxon>
        <taxon>Pasteurellaceae</taxon>
        <taxon>Pasteurella</taxon>
    </lineage>
</organism>
<gene>
    <name evidence="1" type="ORF">HMPREF1052_0878</name>
</gene>
<dbReference type="PANTHER" id="PTHR38785">
    <property type="entry name" value="HOMOLOG OF VIRK"/>
    <property type="match status" value="1"/>
</dbReference>
<dbReference type="PANTHER" id="PTHR38785:SF1">
    <property type="entry name" value="HOMOLOG OF VIRK"/>
    <property type="match status" value="1"/>
</dbReference>
<comment type="caution">
    <text evidence="1">The sequence shown here is derived from an EMBL/GenBank/DDBJ whole genome shotgun (WGS) entry which is preliminary data.</text>
</comment>
<dbReference type="OrthoDB" id="6835762at2"/>
<dbReference type="eggNOG" id="COG2990">
    <property type="taxonomic scope" value="Bacteria"/>
</dbReference>
<dbReference type="PATRIC" id="fig|1095749.3.peg.1077"/>
<dbReference type="AlphaFoldDB" id="I3DCM6"/>
<name>I3DCM6_9PAST</name>
<dbReference type="Pfam" id="PF04393">
    <property type="entry name" value="DUF535"/>
    <property type="match status" value="1"/>
</dbReference>
<dbReference type="Proteomes" id="UP000006457">
    <property type="component" value="Unassembled WGS sequence"/>
</dbReference>
<protein>
    <submittedName>
        <fullName evidence="1">PF04393 family protein</fullName>
    </submittedName>
</protein>
<sequence length="297" mass="35513">MDYKDHFQFPLFKEMYPNIKKSSYLKQTREFLRYQAKTLVYRKQCKMLANYLSTQPLWRSIFEQDPYRVDALLTKYCNRRFSVFQRLNYIKKNFEVMNTILGNDLCEKLVKHGFISLAELPDNLSLRLNINQIDPFEGFFSINLQDNQRNISIYDASFTFLNEKQLLVASMQGSHHENALDLIKQSTKSLYGIRPMYMLVNCFKLMCQHWQCELLAISHKQQAKYRFNDHSRLLFNYDVFWQSNGGRLINHYWHLPLSIEIKSMEQIASKKRALYRKRYAMLEDVEQQVKNSLTSLA</sequence>
<dbReference type="RefSeq" id="WP_005760635.1">
    <property type="nucleotide sequence ID" value="NZ_AJSX01000030.1"/>
</dbReference>